<dbReference type="EMBL" id="PYFT01000001">
    <property type="protein sequence ID" value="PSR53158.1"/>
    <property type="molecule type" value="Genomic_DNA"/>
</dbReference>
<name>A0A2T2YCI9_9BACT</name>
<accession>A0A2T2YCI9</accession>
<feature type="chain" id="PRO_5015532300" description="Porin" evidence="1">
    <location>
        <begin position="27"/>
        <end position="642"/>
    </location>
</feature>
<evidence type="ECO:0008006" key="4">
    <source>
        <dbReference type="Google" id="ProtNLM"/>
    </source>
</evidence>
<dbReference type="Pfam" id="PF14121">
    <property type="entry name" value="Porin_10"/>
    <property type="match status" value="1"/>
</dbReference>
<evidence type="ECO:0000313" key="3">
    <source>
        <dbReference type="Proteomes" id="UP000240357"/>
    </source>
</evidence>
<reference evidence="2 3" key="1">
    <citation type="submission" date="2018-03" db="EMBL/GenBank/DDBJ databases">
        <title>Adhaeribacter sp. HMF7605 Genome sequencing and assembly.</title>
        <authorList>
            <person name="Kang H."/>
            <person name="Kang J."/>
            <person name="Cha I."/>
            <person name="Kim H."/>
            <person name="Joh K."/>
        </authorList>
    </citation>
    <scope>NUCLEOTIDE SEQUENCE [LARGE SCALE GENOMIC DNA]</scope>
    <source>
        <strain evidence="2 3">HMF7605</strain>
    </source>
</reference>
<dbReference type="SUPFAM" id="SSF56935">
    <property type="entry name" value="Porins"/>
    <property type="match status" value="1"/>
</dbReference>
<proteinExistence type="predicted"/>
<feature type="signal peptide" evidence="1">
    <location>
        <begin position="1"/>
        <end position="26"/>
    </location>
</feature>
<dbReference type="Proteomes" id="UP000240357">
    <property type="component" value="Unassembled WGS sequence"/>
</dbReference>
<evidence type="ECO:0000313" key="2">
    <source>
        <dbReference type="EMBL" id="PSR53158.1"/>
    </source>
</evidence>
<sequence>MLNVKYILTVLTSFLFAFSVLSPAQAQILNDSTVNLYSPKTTKVIRETEIFRGNYDLSTVDTTLNNLQQLRNWYHDTTFYQDLGNLATPSKRLLFTLPDQIGARYGRSIFDRYNLNPTNQVYFDTKSPYSRLNYVQGGNGQQIFDGTFSRNINENANVGFTYERISSEKFYGSSQIRGSREVERTGITLFTHLQTKENKYHLFASVRYTEQAMLESGGIRRSSQNNDNLDSLYSTSDVQVYLNTASNREYRKNVHLSQVYRIAKEHLKVYHTLDYFSQFNRFKDNALAYLNDTTGKRAATYFYPNTYYDSVRTSDAADFRYFENSFGIMSDSKLHYFKGYIKQRSVNYRNTLLNVEQFLPLRANDSVNEEYKNDLKQYFLGGHGEFKFRDIFNITTSGEYQLFKDYRLEAALRLKFLTVAQSRMSYSPTYTQQRILSNHFDWKNDFRNTVADRTSVRVEGSLFHNTLNLEFARTNIQNYVYFDTKALPAQTGQQLQLYTLSLHHHLALNIFHMDNTFNYTDNSKAEIIRVPKWMVNSKVYFEGHLFKKVLYGQVGAEMFLQDKYYADAYMPANQQFYLQNDFRIPSYPIVDAFITADIKSLNIFVKMAHVNQGIPQDGYFTTPIYLGQPRNLTFGIRWMFFD</sequence>
<comment type="caution">
    <text evidence="2">The sequence shown here is derived from an EMBL/GenBank/DDBJ whole genome shotgun (WGS) entry which is preliminary data.</text>
</comment>
<dbReference type="AlphaFoldDB" id="A0A2T2YCI9"/>
<keyword evidence="1" id="KW-0732">Signal</keyword>
<keyword evidence="3" id="KW-1185">Reference proteome</keyword>
<dbReference type="InterPro" id="IPR025631">
    <property type="entry name" value="Porin_10"/>
</dbReference>
<gene>
    <name evidence="2" type="ORF">AHMF7605_06245</name>
</gene>
<organism evidence="2 3">
    <name type="scientific">Adhaeribacter arboris</name>
    <dbReference type="NCBI Taxonomy" id="2072846"/>
    <lineage>
        <taxon>Bacteria</taxon>
        <taxon>Pseudomonadati</taxon>
        <taxon>Bacteroidota</taxon>
        <taxon>Cytophagia</taxon>
        <taxon>Cytophagales</taxon>
        <taxon>Hymenobacteraceae</taxon>
        <taxon>Adhaeribacter</taxon>
    </lineage>
</organism>
<evidence type="ECO:0000256" key="1">
    <source>
        <dbReference type="SAM" id="SignalP"/>
    </source>
</evidence>
<protein>
    <recommendedName>
        <fullName evidence="4">Porin</fullName>
    </recommendedName>
</protein>